<keyword evidence="4" id="KW-1185">Reference proteome</keyword>
<evidence type="ECO:0000313" key="3">
    <source>
        <dbReference type="EnsemblPlants" id="PAC:32966997.CDS.1"/>
    </source>
</evidence>
<dbReference type="Proteomes" id="UP000006727">
    <property type="component" value="Chromosome 1"/>
</dbReference>
<gene>
    <name evidence="2" type="ORF">PHYPA_001501</name>
</gene>
<dbReference type="InParanoid" id="A0A2K1LAM2"/>
<evidence type="ECO:0000313" key="4">
    <source>
        <dbReference type="Proteomes" id="UP000006727"/>
    </source>
</evidence>
<evidence type="ECO:0000313" key="2">
    <source>
        <dbReference type="EMBL" id="PNR63076.1"/>
    </source>
</evidence>
<feature type="region of interest" description="Disordered" evidence="1">
    <location>
        <begin position="68"/>
        <end position="91"/>
    </location>
</feature>
<dbReference type="EMBL" id="ABEU02000001">
    <property type="protein sequence ID" value="PNR63076.1"/>
    <property type="molecule type" value="Genomic_DNA"/>
</dbReference>
<protein>
    <submittedName>
        <fullName evidence="2 3">Uncharacterized protein</fullName>
    </submittedName>
</protein>
<proteinExistence type="predicted"/>
<dbReference type="Gramene" id="Pp3c1_32630V3.1">
    <property type="protein sequence ID" value="PAC:32966997.CDS.1"/>
    <property type="gene ID" value="Pp3c1_32630"/>
</dbReference>
<feature type="compositionally biased region" description="Polar residues" evidence="1">
    <location>
        <begin position="11"/>
        <end position="20"/>
    </location>
</feature>
<dbReference type="AlphaFoldDB" id="A0A2K1LAM2"/>
<reference evidence="3" key="3">
    <citation type="submission" date="2020-12" db="UniProtKB">
        <authorList>
            <consortium name="EnsemblPlants"/>
        </authorList>
    </citation>
    <scope>IDENTIFICATION</scope>
</reference>
<reference evidence="2 4" key="1">
    <citation type="journal article" date="2008" name="Science">
        <title>The Physcomitrella genome reveals evolutionary insights into the conquest of land by plants.</title>
        <authorList>
            <person name="Rensing S."/>
            <person name="Lang D."/>
            <person name="Zimmer A."/>
            <person name="Terry A."/>
            <person name="Salamov A."/>
            <person name="Shapiro H."/>
            <person name="Nishiyama T."/>
            <person name="Perroud P.-F."/>
            <person name="Lindquist E."/>
            <person name="Kamisugi Y."/>
            <person name="Tanahashi T."/>
            <person name="Sakakibara K."/>
            <person name="Fujita T."/>
            <person name="Oishi K."/>
            <person name="Shin-I T."/>
            <person name="Kuroki Y."/>
            <person name="Toyoda A."/>
            <person name="Suzuki Y."/>
            <person name="Hashimoto A."/>
            <person name="Yamaguchi K."/>
            <person name="Sugano A."/>
            <person name="Kohara Y."/>
            <person name="Fujiyama A."/>
            <person name="Anterola A."/>
            <person name="Aoki S."/>
            <person name="Ashton N."/>
            <person name="Barbazuk W.B."/>
            <person name="Barker E."/>
            <person name="Bennetzen J."/>
            <person name="Bezanilla M."/>
            <person name="Blankenship R."/>
            <person name="Cho S.H."/>
            <person name="Dutcher S."/>
            <person name="Estelle M."/>
            <person name="Fawcett J.A."/>
            <person name="Gundlach H."/>
            <person name="Hanada K."/>
            <person name="Heyl A."/>
            <person name="Hicks K.A."/>
            <person name="Hugh J."/>
            <person name="Lohr M."/>
            <person name="Mayer K."/>
            <person name="Melkozernov A."/>
            <person name="Murata T."/>
            <person name="Nelson D."/>
            <person name="Pils B."/>
            <person name="Prigge M."/>
            <person name="Reiss B."/>
            <person name="Renner T."/>
            <person name="Rombauts S."/>
            <person name="Rushton P."/>
            <person name="Sanderfoot A."/>
            <person name="Schween G."/>
            <person name="Shiu S.-H."/>
            <person name="Stueber K."/>
            <person name="Theodoulou F.L."/>
            <person name="Tu H."/>
            <person name="Van de Peer Y."/>
            <person name="Verrier P.J."/>
            <person name="Waters E."/>
            <person name="Wood A."/>
            <person name="Yang L."/>
            <person name="Cove D."/>
            <person name="Cuming A."/>
            <person name="Hasebe M."/>
            <person name="Lucas S."/>
            <person name="Mishler D.B."/>
            <person name="Reski R."/>
            <person name="Grigoriev I."/>
            <person name="Quatrano R.S."/>
            <person name="Boore J.L."/>
        </authorList>
    </citation>
    <scope>NUCLEOTIDE SEQUENCE [LARGE SCALE GENOMIC DNA]</scope>
    <source>
        <strain evidence="3 4">cv. Gransden 2004</strain>
    </source>
</reference>
<accession>A0A2K1LAM2</accession>
<feature type="compositionally biased region" description="Basic and acidic residues" evidence="1">
    <location>
        <begin position="80"/>
        <end position="91"/>
    </location>
</feature>
<sequence>MACDPRHPTGGMSSSPSLYISEPTTNGRFDRAMPVYCSHVRFIHFQGSELYLFILNNSFVFAGFPVKESPTPHRTGTSPSRHERSDVETLF</sequence>
<reference evidence="2 4" key="2">
    <citation type="journal article" date="2018" name="Plant J.">
        <title>The Physcomitrella patens chromosome-scale assembly reveals moss genome structure and evolution.</title>
        <authorList>
            <person name="Lang D."/>
            <person name="Ullrich K.K."/>
            <person name="Murat F."/>
            <person name="Fuchs J."/>
            <person name="Jenkins J."/>
            <person name="Haas F.B."/>
            <person name="Piednoel M."/>
            <person name="Gundlach H."/>
            <person name="Van Bel M."/>
            <person name="Meyberg R."/>
            <person name="Vives C."/>
            <person name="Morata J."/>
            <person name="Symeonidi A."/>
            <person name="Hiss M."/>
            <person name="Muchero W."/>
            <person name="Kamisugi Y."/>
            <person name="Saleh O."/>
            <person name="Blanc G."/>
            <person name="Decker E.L."/>
            <person name="van Gessel N."/>
            <person name="Grimwood J."/>
            <person name="Hayes R.D."/>
            <person name="Graham S.W."/>
            <person name="Gunter L.E."/>
            <person name="McDaniel S.F."/>
            <person name="Hoernstein S.N.W."/>
            <person name="Larsson A."/>
            <person name="Li F.W."/>
            <person name="Perroud P.F."/>
            <person name="Phillips J."/>
            <person name="Ranjan P."/>
            <person name="Rokshar D.S."/>
            <person name="Rothfels C.J."/>
            <person name="Schneider L."/>
            <person name="Shu S."/>
            <person name="Stevenson D.W."/>
            <person name="Thummler F."/>
            <person name="Tillich M."/>
            <person name="Villarreal Aguilar J.C."/>
            <person name="Widiez T."/>
            <person name="Wong G.K."/>
            <person name="Wymore A."/>
            <person name="Zhang Y."/>
            <person name="Zimmer A.D."/>
            <person name="Quatrano R.S."/>
            <person name="Mayer K.F.X."/>
            <person name="Goodstein D."/>
            <person name="Casacuberta J.M."/>
            <person name="Vandepoele K."/>
            <person name="Reski R."/>
            <person name="Cuming A.C."/>
            <person name="Tuskan G.A."/>
            <person name="Maumus F."/>
            <person name="Salse J."/>
            <person name="Schmutz J."/>
            <person name="Rensing S.A."/>
        </authorList>
    </citation>
    <scope>NUCLEOTIDE SEQUENCE [LARGE SCALE GENOMIC DNA]</scope>
    <source>
        <strain evidence="3 4">cv. Gransden 2004</strain>
    </source>
</reference>
<name>A0A2K1LAM2_PHYPA</name>
<organism evidence="2">
    <name type="scientific">Physcomitrium patens</name>
    <name type="common">Spreading-leaved earth moss</name>
    <name type="synonym">Physcomitrella patens</name>
    <dbReference type="NCBI Taxonomy" id="3218"/>
    <lineage>
        <taxon>Eukaryota</taxon>
        <taxon>Viridiplantae</taxon>
        <taxon>Streptophyta</taxon>
        <taxon>Embryophyta</taxon>
        <taxon>Bryophyta</taxon>
        <taxon>Bryophytina</taxon>
        <taxon>Bryopsida</taxon>
        <taxon>Funariidae</taxon>
        <taxon>Funariales</taxon>
        <taxon>Funariaceae</taxon>
        <taxon>Physcomitrium</taxon>
    </lineage>
</organism>
<dbReference type="EnsemblPlants" id="Pp3c1_32630V3.1">
    <property type="protein sequence ID" value="PAC:32966997.CDS.1"/>
    <property type="gene ID" value="Pp3c1_32630"/>
</dbReference>
<feature type="region of interest" description="Disordered" evidence="1">
    <location>
        <begin position="1"/>
        <end position="20"/>
    </location>
</feature>
<evidence type="ECO:0000256" key="1">
    <source>
        <dbReference type="SAM" id="MobiDB-lite"/>
    </source>
</evidence>